<gene>
    <name evidence="1" type="ORF">HLUCCX10_11990</name>
</gene>
<sequence length="60" mass="6618">MYLTKFLKTLSVPLIGSFILLACDKKEPVDLRIKSLSKQEIQNQVAAAKTQVSPSLKDGL</sequence>
<accession>A0A0P7Y0Q0</accession>
<dbReference type="EMBL" id="LJXT01000078">
    <property type="protein sequence ID" value="KPQ13847.1"/>
    <property type="molecule type" value="Genomic_DNA"/>
</dbReference>
<proteinExistence type="predicted"/>
<protein>
    <submittedName>
        <fullName evidence="1">Monoheme cytochrome c</fullName>
    </submittedName>
</protein>
<dbReference type="AlphaFoldDB" id="A0A0P7Y0Q0"/>
<name>A0A0P7Y0Q0_9BACT</name>
<evidence type="ECO:0000313" key="2">
    <source>
        <dbReference type="Proteomes" id="UP000050421"/>
    </source>
</evidence>
<feature type="non-terminal residue" evidence="1">
    <location>
        <position position="60"/>
    </location>
</feature>
<dbReference type="Proteomes" id="UP000050421">
    <property type="component" value="Unassembled WGS sequence"/>
</dbReference>
<dbReference type="PROSITE" id="PS51257">
    <property type="entry name" value="PROKAR_LIPOPROTEIN"/>
    <property type="match status" value="1"/>
</dbReference>
<comment type="caution">
    <text evidence="1">The sequence shown here is derived from an EMBL/GenBank/DDBJ whole genome shotgun (WGS) entry which is preliminary data.</text>
</comment>
<reference evidence="1 2" key="1">
    <citation type="submission" date="2015-09" db="EMBL/GenBank/DDBJ databases">
        <title>Identification and resolution of microdiversity through metagenomic sequencing of parallel consortia.</title>
        <authorList>
            <person name="Nelson W.C."/>
            <person name="Romine M.F."/>
            <person name="Lindemann S.R."/>
        </authorList>
    </citation>
    <scope>NUCLEOTIDE SEQUENCE [LARGE SCALE GENOMIC DNA]</scope>
    <source>
        <strain evidence="1">HL-49</strain>
    </source>
</reference>
<organism evidence="1 2">
    <name type="scientific">Algoriphagus marincola HL-49</name>
    <dbReference type="NCBI Taxonomy" id="1305737"/>
    <lineage>
        <taxon>Bacteria</taxon>
        <taxon>Pseudomonadati</taxon>
        <taxon>Bacteroidota</taxon>
        <taxon>Cytophagia</taxon>
        <taxon>Cytophagales</taxon>
        <taxon>Cyclobacteriaceae</taxon>
        <taxon>Algoriphagus</taxon>
    </lineage>
</organism>
<evidence type="ECO:0000313" key="1">
    <source>
        <dbReference type="EMBL" id="KPQ13847.1"/>
    </source>
</evidence>